<feature type="binding site" evidence="13">
    <location>
        <position position="86"/>
    </location>
    <ligand>
        <name>ATP</name>
        <dbReference type="ChEBI" id="CHEBI:30616"/>
    </ligand>
</feature>
<reference evidence="20 21" key="1">
    <citation type="journal article" date="2015" name="Genome Biol. Evol.">
        <title>Phylogenomic analyses indicate that early fungi evolved digesting cell walls of algal ancestors of land plants.</title>
        <authorList>
            <person name="Chang Y."/>
            <person name="Wang S."/>
            <person name="Sekimoto S."/>
            <person name="Aerts A.L."/>
            <person name="Choi C."/>
            <person name="Clum A."/>
            <person name="LaButti K.M."/>
            <person name="Lindquist E.A."/>
            <person name="Yee Ngan C."/>
            <person name="Ohm R.A."/>
            <person name="Salamov A.A."/>
            <person name="Grigoriev I.V."/>
            <person name="Spatafora J.W."/>
            <person name="Berbee M.L."/>
        </authorList>
    </citation>
    <scope>NUCLEOTIDE SEQUENCE [LARGE SCALE GENOMIC DNA]</scope>
    <source>
        <strain evidence="20 21">NRRL 28638</strain>
    </source>
</reference>
<evidence type="ECO:0000313" key="21">
    <source>
        <dbReference type="Proteomes" id="UP000070444"/>
    </source>
</evidence>
<evidence type="ECO:0000256" key="16">
    <source>
        <dbReference type="SAM" id="Coils"/>
    </source>
</evidence>
<organism evidence="20 21">
    <name type="scientific">Conidiobolus coronatus (strain ATCC 28846 / CBS 209.66 / NRRL 28638)</name>
    <name type="common">Delacroixia coronata</name>
    <dbReference type="NCBI Taxonomy" id="796925"/>
    <lineage>
        <taxon>Eukaryota</taxon>
        <taxon>Fungi</taxon>
        <taxon>Fungi incertae sedis</taxon>
        <taxon>Zoopagomycota</taxon>
        <taxon>Entomophthoromycotina</taxon>
        <taxon>Entomophthoromycetes</taxon>
        <taxon>Entomophthorales</taxon>
        <taxon>Ancylistaceae</taxon>
        <taxon>Conidiobolus</taxon>
    </lineage>
</organism>
<evidence type="ECO:0000256" key="17">
    <source>
        <dbReference type="SAM" id="MobiDB-lite"/>
    </source>
</evidence>
<dbReference type="InterPro" id="IPR000594">
    <property type="entry name" value="ThiF_NAD_FAD-bd"/>
</dbReference>
<feature type="active site" description="Glycyl thioester intermediate" evidence="12 15">
    <location>
        <position position="187"/>
    </location>
</feature>
<dbReference type="InterPro" id="IPR035985">
    <property type="entry name" value="Ubiquitin-activating_enz"/>
</dbReference>
<dbReference type="Pfam" id="PF00899">
    <property type="entry name" value="ThiF"/>
    <property type="match status" value="1"/>
</dbReference>
<comment type="subunit">
    <text evidence="11">Heterodimer.</text>
</comment>
<comment type="subcellular location">
    <subcellularLocation>
        <location evidence="1">Nucleus</location>
    </subcellularLocation>
</comment>
<keyword evidence="21" id="KW-1185">Reference proteome</keyword>
<dbReference type="GO" id="GO:0019948">
    <property type="term" value="F:SUMO activating enzyme activity"/>
    <property type="evidence" value="ECO:0007669"/>
    <property type="project" value="UniProtKB-UniRule"/>
</dbReference>
<evidence type="ECO:0000256" key="15">
    <source>
        <dbReference type="PROSITE-ProRule" id="PRU10132"/>
    </source>
</evidence>
<evidence type="ECO:0000256" key="4">
    <source>
        <dbReference type="ARBA" id="ARBA00022679"/>
    </source>
</evidence>
<evidence type="ECO:0000259" key="19">
    <source>
        <dbReference type="Pfam" id="PF10585"/>
    </source>
</evidence>
<feature type="compositionally biased region" description="Polar residues" evidence="17">
    <location>
        <begin position="621"/>
        <end position="641"/>
    </location>
</feature>
<evidence type="ECO:0000256" key="8">
    <source>
        <dbReference type="ARBA" id="ARBA00022833"/>
    </source>
</evidence>
<name>A0A137P722_CONC2</name>
<dbReference type="GO" id="GO:0005737">
    <property type="term" value="C:cytoplasm"/>
    <property type="evidence" value="ECO:0007669"/>
    <property type="project" value="TreeGrafter"/>
</dbReference>
<dbReference type="FunFam" id="3.40.50.720:FF:000618">
    <property type="entry name" value="SUMO-activating enzyme subunit 2"/>
    <property type="match status" value="1"/>
</dbReference>
<dbReference type="Pfam" id="PF10585">
    <property type="entry name" value="UBA_E1_SCCH"/>
    <property type="match status" value="2"/>
</dbReference>
<evidence type="ECO:0000256" key="10">
    <source>
        <dbReference type="ARBA" id="ARBA00023242"/>
    </source>
</evidence>
<keyword evidence="9 11" id="KW-0067">ATP-binding</keyword>
<feature type="domain" description="THIF-type NAD/FAD binding fold" evidence="18">
    <location>
        <begin position="27"/>
        <end position="453"/>
    </location>
</feature>
<evidence type="ECO:0000256" key="9">
    <source>
        <dbReference type="ARBA" id="ARBA00022840"/>
    </source>
</evidence>
<feature type="region of interest" description="Disordered" evidence="17">
    <location>
        <begin position="570"/>
        <end position="641"/>
    </location>
</feature>
<feature type="binding site" evidence="14">
    <location>
        <position position="455"/>
    </location>
    <ligand>
        <name>Zn(2+)</name>
        <dbReference type="ChEBI" id="CHEBI:29105"/>
    </ligand>
</feature>
<evidence type="ECO:0000256" key="7">
    <source>
        <dbReference type="ARBA" id="ARBA00022786"/>
    </source>
</evidence>
<dbReference type="PIRSF" id="PIRSF039133">
    <property type="entry name" value="SUMO_E1B"/>
    <property type="match status" value="1"/>
</dbReference>
<evidence type="ECO:0000256" key="2">
    <source>
        <dbReference type="ARBA" id="ARBA00004718"/>
    </source>
</evidence>
<accession>A0A137P722</accession>
<evidence type="ECO:0000256" key="3">
    <source>
        <dbReference type="ARBA" id="ARBA00005673"/>
    </source>
</evidence>
<dbReference type="InterPro" id="IPR045886">
    <property type="entry name" value="ThiF/MoeB/HesA"/>
</dbReference>
<dbReference type="InterPro" id="IPR042449">
    <property type="entry name" value="Ub-E1_IAD_1"/>
</dbReference>
<dbReference type="PANTHER" id="PTHR10953">
    <property type="entry name" value="UBIQUITIN-ACTIVATING ENZYME E1"/>
    <property type="match status" value="1"/>
</dbReference>
<evidence type="ECO:0000256" key="11">
    <source>
        <dbReference type="PIRNR" id="PIRNR039133"/>
    </source>
</evidence>
<dbReference type="AlphaFoldDB" id="A0A137P722"/>
<feature type="domain" description="Ubiquitin-activating enzyme SCCH" evidence="19">
    <location>
        <begin position="193"/>
        <end position="275"/>
    </location>
</feature>
<feature type="binding site" evidence="14">
    <location>
        <position position="452"/>
    </location>
    <ligand>
        <name>Zn(2+)</name>
        <dbReference type="ChEBI" id="CHEBI:29105"/>
    </ligand>
</feature>
<dbReference type="UniPathway" id="UPA00886"/>
<dbReference type="InterPro" id="IPR030661">
    <property type="entry name" value="Uba2"/>
</dbReference>
<dbReference type="PROSITE" id="PS00865">
    <property type="entry name" value="UBIQUITIN_ACTIVAT_2"/>
    <property type="match status" value="1"/>
</dbReference>
<evidence type="ECO:0000256" key="1">
    <source>
        <dbReference type="ARBA" id="ARBA00004123"/>
    </source>
</evidence>
<dbReference type="Proteomes" id="UP000070444">
    <property type="component" value="Unassembled WGS sequence"/>
</dbReference>
<keyword evidence="8 11" id="KW-0862">Zinc</keyword>
<dbReference type="PANTHER" id="PTHR10953:SF5">
    <property type="entry name" value="SUMO-ACTIVATING ENZYME SUBUNIT 2"/>
    <property type="match status" value="1"/>
</dbReference>
<feature type="domain" description="Ubiquitin-activating enzyme SCCH" evidence="19">
    <location>
        <begin position="332"/>
        <end position="389"/>
    </location>
</feature>
<dbReference type="GO" id="GO:0046872">
    <property type="term" value="F:metal ion binding"/>
    <property type="evidence" value="ECO:0007669"/>
    <property type="project" value="UniProtKB-KW"/>
</dbReference>
<feature type="binding site" evidence="14">
    <location>
        <position position="172"/>
    </location>
    <ligand>
        <name>Zn(2+)</name>
        <dbReference type="ChEBI" id="CHEBI:29105"/>
    </ligand>
</feature>
<feature type="compositionally biased region" description="Acidic residues" evidence="17">
    <location>
        <begin position="589"/>
        <end position="603"/>
    </location>
</feature>
<feature type="binding site" evidence="13">
    <location>
        <begin position="70"/>
        <end position="73"/>
    </location>
    <ligand>
        <name>ATP</name>
        <dbReference type="ChEBI" id="CHEBI:30616"/>
    </ligand>
</feature>
<comment type="pathway">
    <text evidence="2 11">Protein modification; protein sumoylation.</text>
</comment>
<dbReference type="Gene3D" id="1.10.10.520">
    <property type="entry name" value="Ubiquitin activating enzymes (Uba3). Chain: B, domain 2"/>
    <property type="match status" value="1"/>
</dbReference>
<dbReference type="InterPro" id="IPR019572">
    <property type="entry name" value="UBA_E1_SCCH"/>
</dbReference>
<dbReference type="OMA" id="CKEACKC"/>
<dbReference type="OrthoDB" id="10255449at2759"/>
<keyword evidence="4" id="KW-0808">Transferase</keyword>
<feature type="binding site" evidence="14">
    <location>
        <position position="175"/>
    </location>
    <ligand>
        <name>Zn(2+)</name>
        <dbReference type="ChEBI" id="CHEBI:29105"/>
    </ligand>
</feature>
<comment type="similarity">
    <text evidence="3 11">Belongs to the ubiquitin-activating E1 family.</text>
</comment>
<feature type="coiled-coil region" evidence="16">
    <location>
        <begin position="228"/>
        <end position="255"/>
    </location>
</feature>
<protein>
    <recommendedName>
        <fullName evidence="11">Ubiquitin-activating enzyme E1-like</fullName>
    </recommendedName>
</protein>
<evidence type="ECO:0000256" key="6">
    <source>
        <dbReference type="ARBA" id="ARBA00022741"/>
    </source>
</evidence>
<evidence type="ECO:0000259" key="18">
    <source>
        <dbReference type="Pfam" id="PF00899"/>
    </source>
</evidence>
<dbReference type="GO" id="GO:0016740">
    <property type="term" value="F:transferase activity"/>
    <property type="evidence" value="ECO:0007669"/>
    <property type="project" value="UniProtKB-KW"/>
</dbReference>
<dbReference type="FunFam" id="3.50.50.80:FF:000002">
    <property type="entry name" value="SUMO-activating enzyme subunit 2"/>
    <property type="match status" value="1"/>
</dbReference>
<dbReference type="Gene3D" id="3.10.290.20">
    <property type="entry name" value="Ubiquitin-like 2 activating enzyme e1b. Chain: B, domain 3"/>
    <property type="match status" value="1"/>
</dbReference>
<dbReference type="InterPro" id="IPR023318">
    <property type="entry name" value="Ub_act_enz_dom_a_sf"/>
</dbReference>
<keyword evidence="5 11" id="KW-0479">Metal-binding</keyword>
<evidence type="ECO:0000313" key="20">
    <source>
        <dbReference type="EMBL" id="KXN70802.1"/>
    </source>
</evidence>
<evidence type="ECO:0000256" key="12">
    <source>
        <dbReference type="PIRSR" id="PIRSR039133-1"/>
    </source>
</evidence>
<gene>
    <name evidence="20" type="ORF">CONCODRAFT_78660</name>
</gene>
<keyword evidence="16" id="KW-0175">Coiled coil</keyword>
<keyword evidence="7 11" id="KW-0833">Ubl conjugation pathway</keyword>
<dbReference type="InterPro" id="IPR033127">
    <property type="entry name" value="UBQ-activ_enz_E1_Cys_AS"/>
</dbReference>
<dbReference type="STRING" id="796925.A0A137P722"/>
<dbReference type="Gene3D" id="3.50.50.80">
    <property type="entry name" value="Ubiquitin-activating enzyme E1, inactive adenylation domain, subdomain 1"/>
    <property type="match status" value="1"/>
</dbReference>
<dbReference type="EMBL" id="KQ964492">
    <property type="protein sequence ID" value="KXN70802.1"/>
    <property type="molecule type" value="Genomic_DNA"/>
</dbReference>
<keyword evidence="6 11" id="KW-0547">Nucleotide-binding</keyword>
<evidence type="ECO:0000256" key="13">
    <source>
        <dbReference type="PIRSR" id="PIRSR039133-2"/>
    </source>
</evidence>
<dbReference type="SUPFAM" id="SSF69572">
    <property type="entry name" value="Activating enzymes of the ubiquitin-like proteins"/>
    <property type="match status" value="1"/>
</dbReference>
<keyword evidence="10" id="KW-0539">Nucleus</keyword>
<sequence>MNLFHDQDSQRNRLENLGQYLPNHLTSPLSTSKVLVVGAGGIGCELLKNLVMGGFRDIEIVDLDTIDVSNLNRQFLFQKCHVSQPKAHVARSAALRFNNKVKILSRQADIKDAKFDLNYFKNFNLVLNALDNMDARRHVNKMCLQANVPLIESGSAGYLGQVTLIKKGFSECYDCQPKQPPKTYPICTIRSTPSLPIHCIVWAKSYLFSQLFGDDSEEQSNVIDTNQNAENREEIEKLQTEAQALKRLRDSMDNTEFSRNVFNKVFKDDITRLTSIPEMWKTRDPPKPLDLEEILSEDKVNGEVISNNNVEKAKMDSWQKILSLKETTKIFLSSAKQLAERLLELRKQKPDQFLEFDKDDELVMTFVAATSNLRAHAYGIEKKSQFEAKAMAGNIIPAIATTNAIIAGLIVIQAYKVLMGQLDKCKTTFVVPGGKRQHLFINEPLAPPNPDCYVCSVSHYSLSIDTTHFTLKNLRDRLSHRYQEILGNEFESDDFQDISVSEGSRLLLDPDFDDNLGNTFESLGLSDGSTIQVSFEHPKLKTLNFIICHTELFTSLNKQDMIQRVKCPEHEEPVQNGDSKQTNGSSIQVEDDDDLIILEEEETTATTITEAVNDATKRPISPTSINSPKPQQPSKVQKTEN</sequence>
<feature type="binding site" evidence="13">
    <location>
        <position position="62"/>
    </location>
    <ligand>
        <name>ATP</name>
        <dbReference type="ChEBI" id="CHEBI:30616"/>
    </ligand>
</feature>
<dbReference type="GO" id="GO:0016925">
    <property type="term" value="P:protein sumoylation"/>
    <property type="evidence" value="ECO:0007669"/>
    <property type="project" value="UniProtKB-UniRule"/>
</dbReference>
<proteinExistence type="inferred from homology"/>
<feature type="compositionally biased region" description="Polar residues" evidence="17">
    <location>
        <begin position="576"/>
        <end position="588"/>
    </location>
</feature>
<feature type="binding site" evidence="13">
    <location>
        <begin position="131"/>
        <end position="136"/>
    </location>
    <ligand>
        <name>ATP</name>
        <dbReference type="ChEBI" id="CHEBI:30616"/>
    </ligand>
</feature>
<evidence type="ECO:0000256" key="14">
    <source>
        <dbReference type="PIRSR" id="PIRSR039133-3"/>
    </source>
</evidence>
<dbReference type="GO" id="GO:0005524">
    <property type="term" value="F:ATP binding"/>
    <property type="evidence" value="ECO:0007669"/>
    <property type="project" value="UniProtKB-UniRule"/>
</dbReference>
<dbReference type="GO" id="GO:0031510">
    <property type="term" value="C:SUMO activating enzyme complex"/>
    <property type="evidence" value="ECO:0007669"/>
    <property type="project" value="UniProtKB-UniRule"/>
</dbReference>
<feature type="binding site" evidence="13">
    <location>
        <begin position="38"/>
        <end position="43"/>
    </location>
    <ligand>
        <name>ATP</name>
        <dbReference type="ChEBI" id="CHEBI:30616"/>
    </ligand>
</feature>
<evidence type="ECO:0000256" key="5">
    <source>
        <dbReference type="ARBA" id="ARBA00022723"/>
    </source>
</evidence>